<keyword evidence="4" id="KW-0031">Aminopeptidase</keyword>
<evidence type="ECO:0000256" key="5">
    <source>
        <dbReference type="ARBA" id="ARBA00022670"/>
    </source>
</evidence>
<keyword evidence="5" id="KW-0645">Protease</keyword>
<dbReference type="GO" id="GO:0008236">
    <property type="term" value="F:serine-type peptidase activity"/>
    <property type="evidence" value="ECO:0007669"/>
    <property type="project" value="UniProtKB-KW"/>
</dbReference>
<dbReference type="SUPFAM" id="SSF53474">
    <property type="entry name" value="alpha/beta-Hydrolases"/>
    <property type="match status" value="1"/>
</dbReference>
<evidence type="ECO:0000313" key="10">
    <source>
        <dbReference type="EMBL" id="KGF54197.1"/>
    </source>
</evidence>
<dbReference type="GO" id="GO:0006508">
    <property type="term" value="P:proteolysis"/>
    <property type="evidence" value="ECO:0007669"/>
    <property type="project" value="UniProtKB-KW"/>
</dbReference>
<evidence type="ECO:0000256" key="2">
    <source>
        <dbReference type="ARBA" id="ARBA00010819"/>
    </source>
</evidence>
<evidence type="ECO:0000256" key="1">
    <source>
        <dbReference type="ARBA" id="ARBA00000123"/>
    </source>
</evidence>
<dbReference type="eggNOG" id="COG2936">
    <property type="taxonomic scope" value="Bacteria"/>
</dbReference>
<gene>
    <name evidence="10" type="ORF">HMPREF9460_02991</name>
</gene>
<organism evidence="10 11">
    <name type="scientific">Flavonifractor plautii 1_3_50AFAA</name>
    <dbReference type="NCBI Taxonomy" id="742738"/>
    <lineage>
        <taxon>Bacteria</taxon>
        <taxon>Bacillati</taxon>
        <taxon>Bacillota</taxon>
        <taxon>Clostridia</taxon>
        <taxon>Eubacteriales</taxon>
        <taxon>Oscillospiraceae</taxon>
        <taxon>Flavonifractor</taxon>
    </lineage>
</organism>
<keyword evidence="7" id="KW-0720">Serine protease</keyword>
<evidence type="ECO:0000256" key="4">
    <source>
        <dbReference type="ARBA" id="ARBA00022438"/>
    </source>
</evidence>
<sequence length="647" mass="72760">MEQHIPGIVLKDGLTQPVFDYKRCLFEKVYVETPVDTDGDGRLDLIAVYIRRPLETTQGMRVPAIYVANPYMLECNEDWYVPHDVDRDVSPYPQQHITESDITFDPSTVSFPQPRYPRATVGYADTAPTEEIPLDCISDWYSYFNSRGYASVFCGGLGTRGSQGFNCCGSPEETAAFKAVIDWLNGRCRAFTNLTDNIEIRADWCTGKVAMSGKSYLGTMCIAVASTGVEGLETIIPEAAISNWYDYYRCNGLNLPAIGWQGDDLDILAKYCFSRAKDPEDYASVREAYAAWLEGIAADEDRDSGNYSRWWDMRNYLKAADRFKASVFLVHGLADWNVKPTHCVNLFAAMESRGIPCKMMLHQGGHIYIHDLQGSRFNEMLHLWLDHWLYGIENGAAERIPNVLVQSNLDQDLWLASPSFPAVKGYTEPVLMPAQASGRLVDDLSATVYDRTRDNAAEWLAELVLSERHPHCLRYITAPLKTDTRISGTVQVSFRAACRASTAILSAMLVELGEECRLTPEQEVVQAGGIPWGNNTPLGDWKRFRSEEKPSAFKVISRGWMNAQNRRSHYCKDTIEPGVIYDYQFSMVPMDHTVRAGRRLCLVLYGTDVEATQRPFAVTELSVEQDSVRVAVPMAPVHTLRSNKGNQ</sequence>
<dbReference type="Pfam" id="PF08530">
    <property type="entry name" value="PepX_C"/>
    <property type="match status" value="1"/>
</dbReference>
<protein>
    <recommendedName>
        <fullName evidence="3">Xaa-Pro dipeptidyl-peptidase</fullName>
        <ecNumber evidence="3">3.4.14.11</ecNumber>
    </recommendedName>
    <alternativeName>
        <fullName evidence="8">X-prolyl-dipeptidyl aminopeptidase</fullName>
    </alternativeName>
</protein>
<comment type="catalytic activity">
    <reaction evidence="1">
        <text>Hydrolyzes Xaa-Pro-|- bonds to release unblocked, N-terminal dipeptides from substrates including Ala-Pro-|-p-nitroanilide and (sequentially) Tyr-Pro-|-Phe-Pro-|-Gly-Pro-|-Ile.</text>
        <dbReference type="EC" id="3.4.14.11"/>
    </reaction>
</comment>
<evidence type="ECO:0000256" key="6">
    <source>
        <dbReference type="ARBA" id="ARBA00022801"/>
    </source>
</evidence>
<dbReference type="InterPro" id="IPR000383">
    <property type="entry name" value="Xaa-Pro-like_dom"/>
</dbReference>
<dbReference type="InterPro" id="IPR013736">
    <property type="entry name" value="Xaa-Pro_dipept_C"/>
</dbReference>
<proteinExistence type="inferred from homology"/>
<evidence type="ECO:0000259" key="9">
    <source>
        <dbReference type="SMART" id="SM00939"/>
    </source>
</evidence>
<dbReference type="InterPro" id="IPR008252">
    <property type="entry name" value="Pept_S15_Xpro"/>
</dbReference>
<dbReference type="SUPFAM" id="SSF49785">
    <property type="entry name" value="Galactose-binding domain-like"/>
    <property type="match status" value="1"/>
</dbReference>
<dbReference type="InterPro" id="IPR008979">
    <property type="entry name" value="Galactose-bd-like_sf"/>
</dbReference>
<keyword evidence="6" id="KW-0378">Hydrolase</keyword>
<evidence type="ECO:0000256" key="3">
    <source>
        <dbReference type="ARBA" id="ARBA00012463"/>
    </source>
</evidence>
<dbReference type="EMBL" id="ADLO01000092">
    <property type="protein sequence ID" value="KGF54197.1"/>
    <property type="molecule type" value="Genomic_DNA"/>
</dbReference>
<feature type="domain" description="Xaa-Pro dipeptidyl-peptidase C-terminal" evidence="9">
    <location>
        <begin position="382"/>
        <end position="631"/>
    </location>
</feature>
<dbReference type="Gene3D" id="3.40.50.1820">
    <property type="entry name" value="alpha/beta hydrolase"/>
    <property type="match status" value="1"/>
</dbReference>
<dbReference type="GO" id="GO:0004177">
    <property type="term" value="F:aminopeptidase activity"/>
    <property type="evidence" value="ECO:0007669"/>
    <property type="project" value="UniProtKB-KW"/>
</dbReference>
<comment type="similarity">
    <text evidence="2">Belongs to the peptidase S15 family.</text>
</comment>
<dbReference type="PATRIC" id="fig|742738.3.peg.3074"/>
<dbReference type="RefSeq" id="WP_080744509.1">
    <property type="nucleotide sequence ID" value="NZ_KN174164.1"/>
</dbReference>
<dbReference type="InterPro" id="IPR029058">
    <property type="entry name" value="AB_hydrolase_fold"/>
</dbReference>
<dbReference type="EC" id="3.4.14.11" evidence="3"/>
<dbReference type="Pfam" id="PF02129">
    <property type="entry name" value="Peptidase_S15"/>
    <property type="match status" value="1"/>
</dbReference>
<dbReference type="PRINTS" id="PR00923">
    <property type="entry name" value="LACTOPTASE"/>
</dbReference>
<dbReference type="AlphaFoldDB" id="A0A096CH75"/>
<dbReference type="Proteomes" id="UP000029585">
    <property type="component" value="Unassembled WGS sequence"/>
</dbReference>
<dbReference type="HOGENOM" id="CLU_011800_0_0_9"/>
<evidence type="ECO:0000313" key="11">
    <source>
        <dbReference type="Proteomes" id="UP000029585"/>
    </source>
</evidence>
<reference evidence="10 11" key="1">
    <citation type="submission" date="2011-08" db="EMBL/GenBank/DDBJ databases">
        <title>The Genome Sequence of Clostridium orbiscindens 1_3_50AFAA.</title>
        <authorList>
            <consortium name="The Broad Institute Genome Sequencing Platform"/>
            <person name="Earl A."/>
            <person name="Ward D."/>
            <person name="Feldgarden M."/>
            <person name="Gevers D."/>
            <person name="Daigneault M."/>
            <person name="Strauss J."/>
            <person name="Allen-Vercoe E."/>
            <person name="Young S.K."/>
            <person name="Zeng Q."/>
            <person name="Gargeya S."/>
            <person name="Fitzgerald M."/>
            <person name="Haas B."/>
            <person name="Abouelleil A."/>
            <person name="Alvarado L."/>
            <person name="Arachchi H.M."/>
            <person name="Berlin A."/>
            <person name="Brown A."/>
            <person name="Chapman S.B."/>
            <person name="Chen Z."/>
            <person name="Dunbar C."/>
            <person name="Freedman E."/>
            <person name="Gearin G."/>
            <person name="Gellesch M."/>
            <person name="Goldberg J."/>
            <person name="Griggs A."/>
            <person name="Gujja S."/>
            <person name="Heiman D."/>
            <person name="Howarth C."/>
            <person name="Larson L."/>
            <person name="Lui A."/>
            <person name="MacDonald P.J.P."/>
            <person name="Montmayeur A."/>
            <person name="Murphy C."/>
            <person name="Neiman D."/>
            <person name="Pearson M."/>
            <person name="Priest M."/>
            <person name="Roberts A."/>
            <person name="Saif S."/>
            <person name="Shea T."/>
            <person name="Shenoy N."/>
            <person name="Sisk P."/>
            <person name="Stolte C."/>
            <person name="Sykes S."/>
            <person name="Wortman J."/>
            <person name="Nusbaum C."/>
            <person name="Birren B."/>
        </authorList>
    </citation>
    <scope>NUCLEOTIDE SEQUENCE [LARGE SCALE GENOMIC DNA]</scope>
    <source>
        <strain evidence="10 11">1_3_50AFAA</strain>
    </source>
</reference>
<dbReference type="SMART" id="SM00939">
    <property type="entry name" value="PepX_C"/>
    <property type="match status" value="1"/>
</dbReference>
<dbReference type="Gene3D" id="1.10.246.70">
    <property type="match status" value="1"/>
</dbReference>
<evidence type="ECO:0000256" key="7">
    <source>
        <dbReference type="ARBA" id="ARBA00022825"/>
    </source>
</evidence>
<accession>A0A096CH75</accession>
<dbReference type="Gene3D" id="2.60.120.260">
    <property type="entry name" value="Galactose-binding domain-like"/>
    <property type="match status" value="1"/>
</dbReference>
<dbReference type="GO" id="GO:0008239">
    <property type="term" value="F:dipeptidyl-peptidase activity"/>
    <property type="evidence" value="ECO:0007669"/>
    <property type="project" value="UniProtKB-EC"/>
</dbReference>
<evidence type="ECO:0000256" key="8">
    <source>
        <dbReference type="ARBA" id="ARBA00030045"/>
    </source>
</evidence>
<keyword evidence="11" id="KW-1185">Reference proteome</keyword>
<comment type="caution">
    <text evidence="10">The sequence shown here is derived from an EMBL/GenBank/DDBJ whole genome shotgun (WGS) entry which is preliminary data.</text>
</comment>
<name>A0A096CH75_FLAPL</name>